<feature type="chain" id="PRO_5015616923" evidence="1">
    <location>
        <begin position="21"/>
        <end position="231"/>
    </location>
</feature>
<protein>
    <submittedName>
        <fullName evidence="2">Nickel transport complex protein, NikM subunit, transmembrane</fullName>
    </submittedName>
</protein>
<reference evidence="2 3" key="1">
    <citation type="submission" date="2018-03" db="EMBL/GenBank/DDBJ databases">
        <authorList>
            <person name="Keele B.F."/>
        </authorList>
    </citation>
    <scope>NUCLEOTIDE SEQUENCE [LARGE SCALE GENOMIC DNA]</scope>
    <source>
        <strain evidence="2 3">YL28-9</strain>
    </source>
</reference>
<proteinExistence type="predicted"/>
<evidence type="ECO:0000313" key="2">
    <source>
        <dbReference type="EMBL" id="PST83347.1"/>
    </source>
</evidence>
<keyword evidence="2" id="KW-0472">Membrane</keyword>
<keyword evidence="1" id="KW-0732">Signal</keyword>
<comment type="caution">
    <text evidence="2">The sequence shown here is derived from an EMBL/GenBank/DDBJ whole genome shotgun (WGS) entry which is preliminary data.</text>
</comment>
<dbReference type="EMBL" id="PYLS01000005">
    <property type="protein sequence ID" value="PST83347.1"/>
    <property type="molecule type" value="Genomic_DNA"/>
</dbReference>
<evidence type="ECO:0000256" key="1">
    <source>
        <dbReference type="SAM" id="SignalP"/>
    </source>
</evidence>
<organism evidence="2 3">
    <name type="scientific">Pedobacter yulinensis</name>
    <dbReference type="NCBI Taxonomy" id="2126353"/>
    <lineage>
        <taxon>Bacteria</taxon>
        <taxon>Pseudomonadati</taxon>
        <taxon>Bacteroidota</taxon>
        <taxon>Sphingobacteriia</taxon>
        <taxon>Sphingobacteriales</taxon>
        <taxon>Sphingobacteriaceae</taxon>
        <taxon>Pedobacter</taxon>
    </lineage>
</organism>
<feature type="signal peptide" evidence="1">
    <location>
        <begin position="1"/>
        <end position="20"/>
    </location>
</feature>
<dbReference type="RefSeq" id="WP_107215607.1">
    <property type="nucleotide sequence ID" value="NZ_KZ686269.1"/>
</dbReference>
<keyword evidence="3" id="KW-1185">Reference proteome</keyword>
<dbReference type="OrthoDB" id="1148550at2"/>
<name>A0A2T3HLM9_9SPHI</name>
<gene>
    <name evidence="2" type="ORF">C7T94_12265</name>
</gene>
<dbReference type="Proteomes" id="UP000240912">
    <property type="component" value="Unassembled WGS sequence"/>
</dbReference>
<evidence type="ECO:0000313" key="3">
    <source>
        <dbReference type="Proteomes" id="UP000240912"/>
    </source>
</evidence>
<keyword evidence="2" id="KW-0812">Transmembrane</keyword>
<accession>A0A2T3HLM9</accession>
<dbReference type="AlphaFoldDB" id="A0A2T3HLM9"/>
<sequence>MKKPVLFILLLMFGCVQAFAHALWIETKTRGTKGQKQDVKVFFGEYADNERDSTAKWFSNLRSFELALTGPDGKRVILPTTQETGFYSASFTPEKDGLYTLSIVHEVADVYNAGKLQYYALADVQVGTKAGKHSCTAPFDITGLAGAKAGKDAKLALHFDKKPLAAHPITLVAPGAKPVEIKTGTNGEAAWKPVAGAHFLEAVREEKKAGTHQGKPYETIWHMVTLFTEVG</sequence>
<dbReference type="PROSITE" id="PS51257">
    <property type="entry name" value="PROKAR_LIPOPROTEIN"/>
    <property type="match status" value="1"/>
</dbReference>